<gene>
    <name evidence="4" type="ORF">ABZ931_14470</name>
</gene>
<dbReference type="RefSeq" id="WP_359695209.1">
    <property type="nucleotide sequence ID" value="NZ_JBEYXT010000053.1"/>
</dbReference>
<dbReference type="Gene3D" id="1.10.287.70">
    <property type="match status" value="1"/>
</dbReference>
<protein>
    <submittedName>
        <fullName evidence="4">Potassium channel family protein</fullName>
    </submittedName>
</protein>
<keyword evidence="4" id="KW-0813">Transport</keyword>
<dbReference type="GO" id="GO:0034220">
    <property type="term" value="P:monoatomic ion transmembrane transport"/>
    <property type="evidence" value="ECO:0007669"/>
    <property type="project" value="UniProtKB-KW"/>
</dbReference>
<keyword evidence="2" id="KW-0812">Transmembrane</keyword>
<evidence type="ECO:0000313" key="5">
    <source>
        <dbReference type="Proteomes" id="UP001551189"/>
    </source>
</evidence>
<proteinExistence type="predicted"/>
<dbReference type="Proteomes" id="UP001551189">
    <property type="component" value="Unassembled WGS sequence"/>
</dbReference>
<evidence type="ECO:0000259" key="3">
    <source>
        <dbReference type="Pfam" id="PF07885"/>
    </source>
</evidence>
<feature type="transmembrane region" description="Helical" evidence="2">
    <location>
        <begin position="59"/>
        <end position="79"/>
    </location>
</feature>
<evidence type="ECO:0000256" key="2">
    <source>
        <dbReference type="SAM" id="Phobius"/>
    </source>
</evidence>
<feature type="domain" description="Potassium channel" evidence="3">
    <location>
        <begin position="103"/>
        <end position="183"/>
    </location>
</feature>
<name>A0ABV3AYE7_9ACTN</name>
<comment type="caution">
    <text evidence="4">The sequence shown here is derived from an EMBL/GenBank/DDBJ whole genome shotgun (WGS) entry which is preliminary data.</text>
</comment>
<organism evidence="4 5">
    <name type="scientific">Streptomyces neyagawaensis</name>
    <dbReference type="NCBI Taxonomy" id="42238"/>
    <lineage>
        <taxon>Bacteria</taxon>
        <taxon>Bacillati</taxon>
        <taxon>Actinomycetota</taxon>
        <taxon>Actinomycetes</taxon>
        <taxon>Kitasatosporales</taxon>
        <taxon>Streptomycetaceae</taxon>
        <taxon>Streptomyces</taxon>
    </lineage>
</organism>
<keyword evidence="2" id="KW-0472">Membrane</keyword>
<dbReference type="EMBL" id="JBEYXT010000053">
    <property type="protein sequence ID" value="MEU6802203.1"/>
    <property type="molecule type" value="Genomic_DNA"/>
</dbReference>
<feature type="region of interest" description="Disordered" evidence="1">
    <location>
        <begin position="188"/>
        <end position="214"/>
    </location>
</feature>
<dbReference type="InterPro" id="IPR013099">
    <property type="entry name" value="K_chnl_dom"/>
</dbReference>
<feature type="compositionally biased region" description="Basic residues" evidence="1">
    <location>
        <begin position="22"/>
        <end position="31"/>
    </location>
</feature>
<feature type="transmembrane region" description="Helical" evidence="2">
    <location>
        <begin position="159"/>
        <end position="180"/>
    </location>
</feature>
<keyword evidence="4" id="KW-0407">Ion channel</keyword>
<accession>A0ABV3AYE7</accession>
<feature type="compositionally biased region" description="Basic and acidic residues" evidence="1">
    <location>
        <begin position="205"/>
        <end position="214"/>
    </location>
</feature>
<keyword evidence="5" id="KW-1185">Reference proteome</keyword>
<evidence type="ECO:0000313" key="4">
    <source>
        <dbReference type="EMBL" id="MEU6802203.1"/>
    </source>
</evidence>
<feature type="compositionally biased region" description="Basic and acidic residues" evidence="1">
    <location>
        <begin position="1"/>
        <end position="21"/>
    </location>
</feature>
<keyword evidence="2" id="KW-1133">Transmembrane helix</keyword>
<feature type="region of interest" description="Disordered" evidence="1">
    <location>
        <begin position="1"/>
        <end position="31"/>
    </location>
</feature>
<keyword evidence="4" id="KW-0406">Ion transport</keyword>
<dbReference type="Pfam" id="PF07885">
    <property type="entry name" value="Ion_trans_2"/>
    <property type="match status" value="1"/>
</dbReference>
<evidence type="ECO:0000256" key="1">
    <source>
        <dbReference type="SAM" id="MobiDB-lite"/>
    </source>
</evidence>
<sequence length="214" mass="23347">MSDRPEPRAGHGRSRATDSRRNRERRTRRRATRAVVARTVLMSAGLLTAYYLLPLEEYRTGGALALILCGLLAVVLLFLWQIRGITRSPYPRLRAVESLTLTLIVFLVLFATTYYLMDRTTPGSFTEPMTRTDSLYYTLTTFTTVGFGDITARSQTGRVATMIQMVVGLLLVGGAARVLAKAVEVGLSRRGSDPSASDGSGAGSGERDRPSGPE</sequence>
<feature type="transmembrane region" description="Helical" evidence="2">
    <location>
        <begin position="35"/>
        <end position="53"/>
    </location>
</feature>
<reference evidence="4 5" key="1">
    <citation type="submission" date="2024-06" db="EMBL/GenBank/DDBJ databases">
        <title>The Natural Products Discovery Center: Release of the First 8490 Sequenced Strains for Exploring Actinobacteria Biosynthetic Diversity.</title>
        <authorList>
            <person name="Kalkreuter E."/>
            <person name="Kautsar S.A."/>
            <person name="Yang D."/>
            <person name="Bader C.D."/>
            <person name="Teijaro C.N."/>
            <person name="Fluegel L."/>
            <person name="Davis C.M."/>
            <person name="Simpson J.R."/>
            <person name="Lauterbach L."/>
            <person name="Steele A.D."/>
            <person name="Gui C."/>
            <person name="Meng S."/>
            <person name="Li G."/>
            <person name="Viehrig K."/>
            <person name="Ye F."/>
            <person name="Su P."/>
            <person name="Kiefer A.F."/>
            <person name="Nichols A."/>
            <person name="Cepeda A.J."/>
            <person name="Yan W."/>
            <person name="Fan B."/>
            <person name="Jiang Y."/>
            <person name="Adhikari A."/>
            <person name="Zheng C.-J."/>
            <person name="Schuster L."/>
            <person name="Cowan T.M."/>
            <person name="Smanski M.J."/>
            <person name="Chevrette M.G."/>
            <person name="De Carvalho L.P.S."/>
            <person name="Shen B."/>
        </authorList>
    </citation>
    <scope>NUCLEOTIDE SEQUENCE [LARGE SCALE GENOMIC DNA]</scope>
    <source>
        <strain evidence="4 5">NPDC046851</strain>
    </source>
</reference>
<feature type="transmembrane region" description="Helical" evidence="2">
    <location>
        <begin position="99"/>
        <end position="117"/>
    </location>
</feature>
<dbReference type="SUPFAM" id="SSF81324">
    <property type="entry name" value="Voltage-gated potassium channels"/>
    <property type="match status" value="1"/>
</dbReference>